<dbReference type="HOGENOM" id="CLU_3257669_0_0_10"/>
<keyword evidence="2" id="KW-1185">Reference proteome</keyword>
<dbReference type="STRING" id="984262.SGRA_2344"/>
<proteinExistence type="predicted"/>
<dbReference type="EMBL" id="CP002831">
    <property type="protein sequence ID" value="AFC25073.1"/>
    <property type="molecule type" value="Genomic_DNA"/>
</dbReference>
<name>H6L489_SAPGL</name>
<accession>H6L489</accession>
<gene>
    <name evidence="1" type="ordered locus">SGRA_2344</name>
</gene>
<sequence>MVEDFNPFHTIDVEWDCCLAVGFNPQVYIHPTGPKARRLRDG</sequence>
<evidence type="ECO:0000313" key="2">
    <source>
        <dbReference type="Proteomes" id="UP000007519"/>
    </source>
</evidence>
<dbReference type="AlphaFoldDB" id="H6L489"/>
<reference evidence="1 2" key="1">
    <citation type="journal article" date="2012" name="Stand. Genomic Sci.">
        <title>Complete genome sequencing and analysis of Saprospira grandis str. Lewin, a predatory marine bacterium.</title>
        <authorList>
            <person name="Saw J.H."/>
            <person name="Yuryev A."/>
            <person name="Kanbe M."/>
            <person name="Hou S."/>
            <person name="Young A.G."/>
            <person name="Aizawa S."/>
            <person name="Alam M."/>
        </authorList>
    </citation>
    <scope>NUCLEOTIDE SEQUENCE [LARGE SCALE GENOMIC DNA]</scope>
    <source>
        <strain evidence="1 2">Lewin</strain>
    </source>
</reference>
<evidence type="ECO:0000313" key="1">
    <source>
        <dbReference type="EMBL" id="AFC25073.1"/>
    </source>
</evidence>
<dbReference type="KEGG" id="sgn:SGRA_2344"/>
<protein>
    <submittedName>
        <fullName evidence="1">Uncharacterized protein</fullName>
    </submittedName>
</protein>
<organism evidence="1 2">
    <name type="scientific">Saprospira grandis (strain Lewin)</name>
    <dbReference type="NCBI Taxonomy" id="984262"/>
    <lineage>
        <taxon>Bacteria</taxon>
        <taxon>Pseudomonadati</taxon>
        <taxon>Bacteroidota</taxon>
        <taxon>Saprospiria</taxon>
        <taxon>Saprospirales</taxon>
        <taxon>Saprospiraceae</taxon>
        <taxon>Saprospira</taxon>
    </lineage>
</organism>
<dbReference type="Proteomes" id="UP000007519">
    <property type="component" value="Chromosome"/>
</dbReference>